<dbReference type="Gene3D" id="1.10.443.10">
    <property type="entry name" value="Intergrase catalytic core"/>
    <property type="match status" value="1"/>
</dbReference>
<accession>A0A926ZKU9</accession>
<feature type="domain" description="Tyr recombinase" evidence="3">
    <location>
        <begin position="196"/>
        <end position="359"/>
    </location>
</feature>
<evidence type="ECO:0000256" key="2">
    <source>
        <dbReference type="SAM" id="MobiDB-lite"/>
    </source>
</evidence>
<dbReference type="AlphaFoldDB" id="A0A926ZKU9"/>
<reference evidence="4" key="2">
    <citation type="submission" date="2020-08" db="EMBL/GenBank/DDBJ databases">
        <authorList>
            <person name="Chen M."/>
            <person name="Teng W."/>
            <person name="Zhao L."/>
            <person name="Hu C."/>
            <person name="Zhou Y."/>
            <person name="Han B."/>
            <person name="Song L."/>
            <person name="Shu W."/>
        </authorList>
    </citation>
    <scope>NUCLEOTIDE SEQUENCE</scope>
    <source>
        <strain evidence="4">FACHB-1375</strain>
    </source>
</reference>
<keyword evidence="5" id="KW-1185">Reference proteome</keyword>
<evidence type="ECO:0000256" key="1">
    <source>
        <dbReference type="ARBA" id="ARBA00023172"/>
    </source>
</evidence>
<dbReference type="PROSITE" id="PS51898">
    <property type="entry name" value="TYR_RECOMBINASE"/>
    <property type="match status" value="1"/>
</dbReference>
<dbReference type="InterPro" id="IPR013762">
    <property type="entry name" value="Integrase-like_cat_sf"/>
</dbReference>
<name>A0A926ZKU9_9CYAN</name>
<evidence type="ECO:0000313" key="5">
    <source>
        <dbReference type="Proteomes" id="UP000641646"/>
    </source>
</evidence>
<dbReference type="SUPFAM" id="SSF56349">
    <property type="entry name" value="DNA breaking-rejoining enzymes"/>
    <property type="match status" value="1"/>
</dbReference>
<dbReference type="Pfam" id="PF00589">
    <property type="entry name" value="Phage_integrase"/>
    <property type="match status" value="1"/>
</dbReference>
<dbReference type="RefSeq" id="WP_190475083.1">
    <property type="nucleotide sequence ID" value="NZ_JACJPW010000165.1"/>
</dbReference>
<dbReference type="GO" id="GO:0006310">
    <property type="term" value="P:DNA recombination"/>
    <property type="evidence" value="ECO:0007669"/>
    <property type="project" value="UniProtKB-KW"/>
</dbReference>
<evidence type="ECO:0000313" key="4">
    <source>
        <dbReference type="EMBL" id="MBD2186099.1"/>
    </source>
</evidence>
<feature type="compositionally biased region" description="Basic and acidic residues" evidence="2">
    <location>
        <begin position="365"/>
        <end position="380"/>
    </location>
</feature>
<feature type="region of interest" description="Disordered" evidence="2">
    <location>
        <begin position="365"/>
        <end position="386"/>
    </location>
</feature>
<dbReference type="InterPro" id="IPR002104">
    <property type="entry name" value="Integrase_catalytic"/>
</dbReference>
<sequence length="386" mass="44247">MSSPSPSNQLSAVNQRLKAGQIGVTIIQKGNRLYLRGTLPPRPGSNKDKPHQQEIALGIEATSAGMRTAEKEARKVGGLLSVGEFSWWPYLRHTGVGRENKTIGEWVSELEKDYFIGRAKNPQSISTWKTNYVEVYSKLPLSSYLSKEILMNAIVSVPPSTRMRQKVCMALDKLVEFADFKFDAKRFSGDYSPTKVQKRNLPSDEAILFWYEKLSKRAWQWCFGMIATYGLRPHEVFHLDLVDFQKGSGVVKVLEGKTGERKVWPLHPEWVQEWSLMDVAVPNVNAASNKELGHRVCQYFRRQGMEFKPYDLRHAWAARSIQYGLEVSLAAKQMGHSVAIHIQTYHAWIDEYHYQQAYERLLSRSDRPLPPQRREGKVEDSTNNFV</sequence>
<dbReference type="InterPro" id="IPR011010">
    <property type="entry name" value="DNA_brk_join_enz"/>
</dbReference>
<dbReference type="EMBL" id="JACJPW010000165">
    <property type="protein sequence ID" value="MBD2186099.1"/>
    <property type="molecule type" value="Genomic_DNA"/>
</dbReference>
<keyword evidence="1" id="KW-0233">DNA recombination</keyword>
<gene>
    <name evidence="4" type="ORF">H6G03_34425</name>
</gene>
<dbReference type="GO" id="GO:0015074">
    <property type="term" value="P:DNA integration"/>
    <property type="evidence" value="ECO:0007669"/>
    <property type="project" value="InterPro"/>
</dbReference>
<comment type="caution">
    <text evidence="4">The sequence shown here is derived from an EMBL/GenBank/DDBJ whole genome shotgun (WGS) entry which is preliminary data.</text>
</comment>
<dbReference type="GO" id="GO:0003677">
    <property type="term" value="F:DNA binding"/>
    <property type="evidence" value="ECO:0007669"/>
    <property type="project" value="InterPro"/>
</dbReference>
<evidence type="ECO:0000259" key="3">
    <source>
        <dbReference type="PROSITE" id="PS51898"/>
    </source>
</evidence>
<protein>
    <submittedName>
        <fullName evidence="4">Site-specific integrase</fullName>
    </submittedName>
</protein>
<proteinExistence type="predicted"/>
<reference evidence="4" key="1">
    <citation type="journal article" date="2015" name="ISME J.">
        <title>Draft Genome Sequence of Streptomyces incarnatus NRRL8089, which Produces the Nucleoside Antibiotic Sinefungin.</title>
        <authorList>
            <person name="Oshima K."/>
            <person name="Hattori M."/>
            <person name="Shimizu H."/>
            <person name="Fukuda K."/>
            <person name="Nemoto M."/>
            <person name="Inagaki K."/>
            <person name="Tamura T."/>
        </authorList>
    </citation>
    <scope>NUCLEOTIDE SEQUENCE</scope>
    <source>
        <strain evidence="4">FACHB-1375</strain>
    </source>
</reference>
<dbReference type="Proteomes" id="UP000641646">
    <property type="component" value="Unassembled WGS sequence"/>
</dbReference>
<organism evidence="4 5">
    <name type="scientific">Aerosakkonema funiforme FACHB-1375</name>
    <dbReference type="NCBI Taxonomy" id="2949571"/>
    <lineage>
        <taxon>Bacteria</taxon>
        <taxon>Bacillati</taxon>
        <taxon>Cyanobacteriota</taxon>
        <taxon>Cyanophyceae</taxon>
        <taxon>Oscillatoriophycideae</taxon>
        <taxon>Aerosakkonematales</taxon>
        <taxon>Aerosakkonemataceae</taxon>
        <taxon>Aerosakkonema</taxon>
    </lineage>
</organism>